<evidence type="ECO:0000313" key="4">
    <source>
        <dbReference type="Proteomes" id="UP000198981"/>
    </source>
</evidence>
<accession>A0A1G4XAN1</accession>
<organism evidence="3 4">
    <name type="scientific">Klenkia marina</name>
    <dbReference type="NCBI Taxonomy" id="1960309"/>
    <lineage>
        <taxon>Bacteria</taxon>
        <taxon>Bacillati</taxon>
        <taxon>Actinomycetota</taxon>
        <taxon>Actinomycetes</taxon>
        <taxon>Geodermatophilales</taxon>
        <taxon>Geodermatophilaceae</taxon>
        <taxon>Klenkia</taxon>
    </lineage>
</organism>
<feature type="region of interest" description="Disordered" evidence="1">
    <location>
        <begin position="331"/>
        <end position="351"/>
    </location>
</feature>
<evidence type="ECO:0000256" key="1">
    <source>
        <dbReference type="SAM" id="MobiDB-lite"/>
    </source>
</evidence>
<dbReference type="InterPro" id="IPR029044">
    <property type="entry name" value="Nucleotide-diphossugar_trans"/>
</dbReference>
<dbReference type="PANTHER" id="PTHR43685">
    <property type="entry name" value="GLYCOSYLTRANSFERASE"/>
    <property type="match status" value="1"/>
</dbReference>
<dbReference type="PANTHER" id="PTHR43685:SF2">
    <property type="entry name" value="GLYCOSYLTRANSFERASE 2-LIKE DOMAIN-CONTAINING PROTEIN"/>
    <property type="match status" value="1"/>
</dbReference>
<dbReference type="AlphaFoldDB" id="A0A1G4XAN1"/>
<keyword evidence="4" id="KW-1185">Reference proteome</keyword>
<dbReference type="STRING" id="1960309.SAMN03159343_0372"/>
<name>A0A1G4XAN1_9ACTN</name>
<dbReference type="SUPFAM" id="SSF53448">
    <property type="entry name" value="Nucleotide-diphospho-sugar transferases"/>
    <property type="match status" value="1"/>
</dbReference>
<dbReference type="Pfam" id="PF00535">
    <property type="entry name" value="Glycos_transf_2"/>
    <property type="match status" value="1"/>
</dbReference>
<sequence>MTEPLVSVLVPTYNGERFLRPALRSALEQSHRTIEVLVGDDGSTDRTPEILAAAAAADPRVRVIRHEENLGAFENPLALLAAARGEYVKFLLHDDVLARDCVRVLVRGMEAAPEATLAFSRRTVVDVEGRPTPGGVLSPLRDRAGLWDGHELGDACLTAGQNLIGEMTTVLYRRTAVELEDYWQVDGERLEVLGDLGLWLRLLATGPAFYSPDALSRFRVHGEQRSADHDLATRGVLDWPRLVDWAERAGFLHDPAARRAAYAGILHGCAGRVVGLGGAPGSGAALEASFLALVRLAELDRRPTDDPGPPAPLAVRAHSPAELAHLRHGLHLTPDAPGSRPRPGLVDSVAS</sequence>
<reference evidence="4" key="1">
    <citation type="submission" date="2016-10" db="EMBL/GenBank/DDBJ databases">
        <authorList>
            <person name="Varghese N."/>
            <person name="Submissions S."/>
        </authorList>
    </citation>
    <scope>NUCLEOTIDE SEQUENCE [LARGE SCALE GENOMIC DNA]</scope>
    <source>
        <strain evidence="4">DSM 45722</strain>
    </source>
</reference>
<evidence type="ECO:0000259" key="2">
    <source>
        <dbReference type="Pfam" id="PF00535"/>
    </source>
</evidence>
<evidence type="ECO:0000313" key="3">
    <source>
        <dbReference type="EMBL" id="SCX38306.1"/>
    </source>
</evidence>
<dbReference type="EMBL" id="FMUH01000001">
    <property type="protein sequence ID" value="SCX38306.1"/>
    <property type="molecule type" value="Genomic_DNA"/>
</dbReference>
<dbReference type="InterPro" id="IPR050834">
    <property type="entry name" value="Glycosyltransf_2"/>
</dbReference>
<keyword evidence="3" id="KW-0808">Transferase</keyword>
<feature type="domain" description="Glycosyltransferase 2-like" evidence="2">
    <location>
        <begin position="7"/>
        <end position="133"/>
    </location>
</feature>
<gene>
    <name evidence="3" type="ORF">SAMN03159343_0372</name>
</gene>
<dbReference type="OrthoDB" id="9798249at2"/>
<dbReference type="InterPro" id="IPR001173">
    <property type="entry name" value="Glyco_trans_2-like"/>
</dbReference>
<proteinExistence type="predicted"/>
<dbReference type="GO" id="GO:0016740">
    <property type="term" value="F:transferase activity"/>
    <property type="evidence" value="ECO:0007669"/>
    <property type="project" value="UniProtKB-KW"/>
</dbReference>
<dbReference type="Proteomes" id="UP000198981">
    <property type="component" value="Unassembled WGS sequence"/>
</dbReference>
<dbReference type="CDD" id="cd00761">
    <property type="entry name" value="Glyco_tranf_GTA_type"/>
    <property type="match status" value="1"/>
</dbReference>
<protein>
    <submittedName>
        <fullName evidence="3">Glycosyl transferase family 2</fullName>
    </submittedName>
</protein>
<dbReference type="RefSeq" id="WP_092799136.1">
    <property type="nucleotide sequence ID" value="NZ_FMUH01000001.1"/>
</dbReference>
<dbReference type="Gene3D" id="3.90.550.10">
    <property type="entry name" value="Spore Coat Polysaccharide Biosynthesis Protein SpsA, Chain A"/>
    <property type="match status" value="1"/>
</dbReference>